<dbReference type="GO" id="GO:0000166">
    <property type="term" value="F:nucleotide binding"/>
    <property type="evidence" value="ECO:0007669"/>
    <property type="project" value="UniProtKB-KW"/>
</dbReference>
<keyword evidence="7" id="KW-0325">Glycoprotein</keyword>
<dbReference type="Pfam" id="PF00211">
    <property type="entry name" value="Guanylate_cyc"/>
    <property type="match status" value="1"/>
</dbReference>
<dbReference type="Gene3D" id="3.30.70.1230">
    <property type="entry name" value="Nucleotide cyclase"/>
    <property type="match status" value="1"/>
</dbReference>
<evidence type="ECO:0000256" key="3">
    <source>
        <dbReference type="ARBA" id="ARBA00022692"/>
    </source>
</evidence>
<dbReference type="InterPro" id="IPR050401">
    <property type="entry name" value="Cyclic_nucleotide_synthase"/>
</dbReference>
<reference evidence="11" key="2">
    <citation type="submission" date="2016-06" db="UniProtKB">
        <authorList>
            <consortium name="WormBaseParasite"/>
        </authorList>
    </citation>
    <scope>IDENTIFICATION</scope>
</reference>
<dbReference type="GO" id="GO:0007168">
    <property type="term" value="P:receptor guanylyl cyclase signaling pathway"/>
    <property type="evidence" value="ECO:0007669"/>
    <property type="project" value="TreeGrafter"/>
</dbReference>
<dbReference type="GO" id="GO:0004016">
    <property type="term" value="F:adenylate cyclase activity"/>
    <property type="evidence" value="ECO:0007669"/>
    <property type="project" value="TreeGrafter"/>
</dbReference>
<name>A0A183CFH2_GLOPA</name>
<accession>A0A183CFH2</accession>
<dbReference type="GO" id="GO:0005886">
    <property type="term" value="C:plasma membrane"/>
    <property type="evidence" value="ECO:0007669"/>
    <property type="project" value="TreeGrafter"/>
</dbReference>
<dbReference type="AlphaFoldDB" id="A0A183CFH2"/>
<dbReference type="InterPro" id="IPR001054">
    <property type="entry name" value="A/G_cyclase"/>
</dbReference>
<evidence type="ECO:0000256" key="4">
    <source>
        <dbReference type="ARBA" id="ARBA00022741"/>
    </source>
</evidence>
<keyword evidence="3" id="KW-0812">Transmembrane</keyword>
<dbReference type="InterPro" id="IPR029787">
    <property type="entry name" value="Nucleotide_cyclase"/>
</dbReference>
<evidence type="ECO:0000313" key="10">
    <source>
        <dbReference type="Proteomes" id="UP000050741"/>
    </source>
</evidence>
<feature type="domain" description="Guanylate cyclase" evidence="9">
    <location>
        <begin position="24"/>
        <end position="146"/>
    </location>
</feature>
<evidence type="ECO:0000256" key="8">
    <source>
        <dbReference type="ARBA" id="ARBA00023239"/>
    </source>
</evidence>
<keyword evidence="5" id="KW-1133">Transmembrane helix</keyword>
<proteinExistence type="predicted"/>
<comment type="subcellular location">
    <subcellularLocation>
        <location evidence="2">Membrane</location>
    </subcellularLocation>
</comment>
<evidence type="ECO:0000256" key="7">
    <source>
        <dbReference type="ARBA" id="ARBA00023180"/>
    </source>
</evidence>
<evidence type="ECO:0000256" key="1">
    <source>
        <dbReference type="ARBA" id="ARBA00001436"/>
    </source>
</evidence>
<dbReference type="CDD" id="cd07302">
    <property type="entry name" value="CHD"/>
    <property type="match status" value="1"/>
</dbReference>
<keyword evidence="4" id="KW-0547">Nucleotide-binding</keyword>
<evidence type="ECO:0000313" key="11">
    <source>
        <dbReference type="WBParaSite" id="GPLIN_001162700"/>
    </source>
</evidence>
<evidence type="ECO:0000256" key="6">
    <source>
        <dbReference type="ARBA" id="ARBA00023136"/>
    </source>
</evidence>
<evidence type="ECO:0000256" key="5">
    <source>
        <dbReference type="ARBA" id="ARBA00022989"/>
    </source>
</evidence>
<keyword evidence="10" id="KW-1185">Reference proteome</keyword>
<dbReference type="Proteomes" id="UP000050741">
    <property type="component" value="Unassembled WGS sequence"/>
</dbReference>
<dbReference type="GO" id="GO:0001653">
    <property type="term" value="F:peptide receptor activity"/>
    <property type="evidence" value="ECO:0007669"/>
    <property type="project" value="TreeGrafter"/>
</dbReference>
<keyword evidence="6" id="KW-0472">Membrane</keyword>
<keyword evidence="8" id="KW-0456">Lyase</keyword>
<organism evidence="10 11">
    <name type="scientific">Globodera pallida</name>
    <name type="common">Potato cyst nematode worm</name>
    <name type="synonym">Heterodera pallida</name>
    <dbReference type="NCBI Taxonomy" id="36090"/>
    <lineage>
        <taxon>Eukaryota</taxon>
        <taxon>Metazoa</taxon>
        <taxon>Ecdysozoa</taxon>
        <taxon>Nematoda</taxon>
        <taxon>Chromadorea</taxon>
        <taxon>Rhabditida</taxon>
        <taxon>Tylenchina</taxon>
        <taxon>Tylenchomorpha</taxon>
        <taxon>Tylenchoidea</taxon>
        <taxon>Heteroderidae</taxon>
        <taxon>Heteroderinae</taxon>
        <taxon>Globodera</taxon>
    </lineage>
</organism>
<dbReference type="PANTHER" id="PTHR11920:SF501">
    <property type="entry name" value="GUANYLATE CYCLASE 32E"/>
    <property type="match status" value="1"/>
</dbReference>
<evidence type="ECO:0000259" key="9">
    <source>
        <dbReference type="PROSITE" id="PS50125"/>
    </source>
</evidence>
<dbReference type="PROSITE" id="PS50125">
    <property type="entry name" value="GUANYLATE_CYCLASE_2"/>
    <property type="match status" value="1"/>
</dbReference>
<reference evidence="10" key="1">
    <citation type="submission" date="2014-05" db="EMBL/GenBank/DDBJ databases">
        <title>The genome and life-stage specific transcriptomes of Globodera pallida elucidate key aspects of plant parasitism by a cyst nematode.</title>
        <authorList>
            <person name="Cotton J.A."/>
            <person name="Lilley C.J."/>
            <person name="Jones L.M."/>
            <person name="Kikuchi T."/>
            <person name="Reid A.J."/>
            <person name="Thorpe P."/>
            <person name="Tsai I.J."/>
            <person name="Beasley H."/>
            <person name="Blok V."/>
            <person name="Cock P.J.A."/>
            <person name="Van den Akker S.E."/>
            <person name="Holroyd N."/>
            <person name="Hunt M."/>
            <person name="Mantelin S."/>
            <person name="Naghra H."/>
            <person name="Pain A."/>
            <person name="Palomares-Rius J.E."/>
            <person name="Zarowiecki M."/>
            <person name="Berriman M."/>
            <person name="Jones J.T."/>
            <person name="Urwin P.E."/>
        </authorList>
    </citation>
    <scope>NUCLEOTIDE SEQUENCE [LARGE SCALE GENOMIC DNA]</scope>
    <source>
        <strain evidence="10">Lindley</strain>
    </source>
</reference>
<protein>
    <submittedName>
        <fullName evidence="11">Guanylate cyclase domain-containing protein</fullName>
    </submittedName>
</protein>
<dbReference type="PANTHER" id="PTHR11920">
    <property type="entry name" value="GUANYLYL CYCLASE"/>
    <property type="match status" value="1"/>
</dbReference>
<sequence length="484" mass="54337">MELCWAEESERRPDFRHAIRHKLRQLFADTLQSRNLMEHILCQMEKYQYELEGLVAERTTELMIIKQYDVYKVETIGDAYMVVSGVPKWQHGIYHAQQVATMALHLLAAVENFRIPHRPTEQLQLRIGIHTGPVVAGVVGKTMPRYLNTASKMENTSKPLKIHCSQQTKEALEEEHAGFVLEERGMVPVKPSKQILALRCIAATTCRRQPPPICADCSPKQLAVTTAAKIHLDQLQDSPSTVLLKKLFPLSLAAQDAKQLVYDPFTNTAYLLTKNGLLFALDLNRGFGWLPEAKDDTSIVGKFVWNKEASPQLYALTWNGLIELKLNSDNNCPDINFNWSLFGETGLKAISLFTVADKVLVFATPNDLLVYDRQTAAVSQFPSPSPPIHQLLRLTLPPASQISFNVKNEGRTGAVVEVHELQLQKDAQQQQPNECLNVSQPITQYDVHFRKAPAGQPASEKIKTVHSSSNRIVGDNGVLEKYTE</sequence>
<dbReference type="GO" id="GO:0004383">
    <property type="term" value="F:guanylate cyclase activity"/>
    <property type="evidence" value="ECO:0007669"/>
    <property type="project" value="UniProtKB-EC"/>
</dbReference>
<dbReference type="SUPFAM" id="SSF55073">
    <property type="entry name" value="Nucleotide cyclase"/>
    <property type="match status" value="1"/>
</dbReference>
<dbReference type="GO" id="GO:0035556">
    <property type="term" value="P:intracellular signal transduction"/>
    <property type="evidence" value="ECO:0007669"/>
    <property type="project" value="InterPro"/>
</dbReference>
<comment type="catalytic activity">
    <reaction evidence="1">
        <text>GTP = 3',5'-cyclic GMP + diphosphate</text>
        <dbReference type="Rhea" id="RHEA:13665"/>
        <dbReference type="ChEBI" id="CHEBI:33019"/>
        <dbReference type="ChEBI" id="CHEBI:37565"/>
        <dbReference type="ChEBI" id="CHEBI:57746"/>
        <dbReference type="EC" id="4.6.1.2"/>
    </reaction>
</comment>
<dbReference type="SMART" id="SM00044">
    <property type="entry name" value="CYCc"/>
    <property type="match status" value="1"/>
</dbReference>
<dbReference type="WBParaSite" id="GPLIN_001162700">
    <property type="protein sequence ID" value="GPLIN_001162700"/>
    <property type="gene ID" value="GPLIN_001162700"/>
</dbReference>
<evidence type="ECO:0000256" key="2">
    <source>
        <dbReference type="ARBA" id="ARBA00004370"/>
    </source>
</evidence>